<gene>
    <name evidence="2" type="ORF">ACFFUV_06455</name>
</gene>
<sequence>MSNVFIVGGAGKVGKRLTAELVKRNHQVKTLYRNPEQTQELESLGAQPVFGNLTELEETELAEKFAGIDAVVFSAGAGGKGGEEMTNAIDGRGLELSVDAAMKAGVKRFMLVSAFPESGRGRQISETFENYMKVKKAADVYLAHSSLDWIILRPGTLSDDAGKGRVNLGLAIPYGVVSRDDVALCLAEIIDKPSVHHLILELTSGDTPVSDAVSQFAH</sequence>
<evidence type="ECO:0000259" key="1">
    <source>
        <dbReference type="Pfam" id="PF13460"/>
    </source>
</evidence>
<dbReference type="SUPFAM" id="SSF51735">
    <property type="entry name" value="NAD(P)-binding Rossmann-fold domains"/>
    <property type="match status" value="1"/>
</dbReference>
<organism evidence="2 3">
    <name type="scientific">Vibrio olivae</name>
    <dbReference type="NCBI Taxonomy" id="1243002"/>
    <lineage>
        <taxon>Bacteria</taxon>
        <taxon>Pseudomonadati</taxon>
        <taxon>Pseudomonadota</taxon>
        <taxon>Gammaproteobacteria</taxon>
        <taxon>Vibrionales</taxon>
        <taxon>Vibrionaceae</taxon>
        <taxon>Vibrio</taxon>
    </lineage>
</organism>
<evidence type="ECO:0000313" key="3">
    <source>
        <dbReference type="Proteomes" id="UP001589645"/>
    </source>
</evidence>
<comment type="caution">
    <text evidence="2">The sequence shown here is derived from an EMBL/GenBank/DDBJ whole genome shotgun (WGS) entry which is preliminary data.</text>
</comment>
<proteinExistence type="predicted"/>
<reference evidence="2 3" key="1">
    <citation type="submission" date="2024-09" db="EMBL/GenBank/DDBJ databases">
        <authorList>
            <person name="Sun Q."/>
            <person name="Mori K."/>
        </authorList>
    </citation>
    <scope>NUCLEOTIDE SEQUENCE [LARGE SCALE GENOMIC DNA]</scope>
    <source>
        <strain evidence="2 3">CECT 8064</strain>
    </source>
</reference>
<dbReference type="Gene3D" id="3.40.50.720">
    <property type="entry name" value="NAD(P)-binding Rossmann-like Domain"/>
    <property type="match status" value="1"/>
</dbReference>
<evidence type="ECO:0000313" key="2">
    <source>
        <dbReference type="EMBL" id="MFB9134615.1"/>
    </source>
</evidence>
<keyword evidence="3" id="KW-1185">Reference proteome</keyword>
<feature type="domain" description="NAD(P)-binding" evidence="1">
    <location>
        <begin position="8"/>
        <end position="193"/>
    </location>
</feature>
<protein>
    <submittedName>
        <fullName evidence="2">SDR family oxidoreductase</fullName>
    </submittedName>
</protein>
<dbReference type="Pfam" id="PF13460">
    <property type="entry name" value="NAD_binding_10"/>
    <property type="match status" value="1"/>
</dbReference>
<dbReference type="PANTHER" id="PTHR15020:SF50">
    <property type="entry name" value="UPF0659 PROTEIN YMR090W"/>
    <property type="match status" value="1"/>
</dbReference>
<accession>A0ABV5HK71</accession>
<name>A0ABV5HK71_9VIBR</name>
<dbReference type="RefSeq" id="WP_390190589.1">
    <property type="nucleotide sequence ID" value="NZ_JBHMEP010000001.1"/>
</dbReference>
<dbReference type="InterPro" id="IPR016040">
    <property type="entry name" value="NAD(P)-bd_dom"/>
</dbReference>
<dbReference type="Proteomes" id="UP001589645">
    <property type="component" value="Unassembled WGS sequence"/>
</dbReference>
<dbReference type="InterPro" id="IPR036291">
    <property type="entry name" value="NAD(P)-bd_dom_sf"/>
</dbReference>
<dbReference type="EMBL" id="JBHMEP010000001">
    <property type="protein sequence ID" value="MFB9134615.1"/>
    <property type="molecule type" value="Genomic_DNA"/>
</dbReference>
<dbReference type="PANTHER" id="PTHR15020">
    <property type="entry name" value="FLAVIN REDUCTASE-RELATED"/>
    <property type="match status" value="1"/>
</dbReference>
<dbReference type="CDD" id="cd05243">
    <property type="entry name" value="SDR_a5"/>
    <property type="match status" value="1"/>
</dbReference>